<dbReference type="Proteomes" id="UP001056622">
    <property type="component" value="Chromosome"/>
</dbReference>
<protein>
    <submittedName>
        <fullName evidence="1">Acetolactate synthase 2 small subunit</fullName>
        <ecNumber evidence="1">2.2.1.6</ecNumber>
    </submittedName>
</protein>
<dbReference type="InterPro" id="IPR045865">
    <property type="entry name" value="ACT-like_dom_sf"/>
</dbReference>
<dbReference type="EMBL" id="CP097763">
    <property type="protein sequence ID" value="URJ33230.1"/>
    <property type="molecule type" value="Genomic_DNA"/>
</dbReference>
<sequence>MTCYSLCIKARFCPEVLERILRVIRHRGFELNTLNMSSHNKFDNKKINIFLTVSSNRAIFLLSAQLNKLIDIYHIEIQ</sequence>
<reference evidence="1" key="1">
    <citation type="submission" date="2022-05" db="EMBL/GenBank/DDBJ databases">
        <title>Impact of host demography and evolutionary history on endosymbiont molecular evolution: a test in carpenter ants (Genus Camponotus) and their Blochmannia endosymbionts.</title>
        <authorList>
            <person name="Manthey J.D."/>
            <person name="Giron J.C."/>
            <person name="Hruska J.P."/>
        </authorList>
    </citation>
    <scope>NUCLEOTIDE SEQUENCE</scope>
    <source>
        <strain evidence="1">C-005</strain>
    </source>
</reference>
<dbReference type="Pfam" id="PF13710">
    <property type="entry name" value="ACT_5"/>
    <property type="match status" value="1"/>
</dbReference>
<evidence type="ECO:0000313" key="1">
    <source>
        <dbReference type="EMBL" id="URJ33230.1"/>
    </source>
</evidence>
<dbReference type="Gene3D" id="3.30.70.260">
    <property type="match status" value="1"/>
</dbReference>
<dbReference type="SUPFAM" id="SSF55021">
    <property type="entry name" value="ACT-like"/>
    <property type="match status" value="1"/>
</dbReference>
<dbReference type="EC" id="2.2.1.6" evidence="1"/>
<gene>
    <name evidence="1" type="primary">ilvM</name>
    <name evidence="1" type="ORF">M9408_01335</name>
</gene>
<evidence type="ECO:0000313" key="2">
    <source>
        <dbReference type="Proteomes" id="UP001056622"/>
    </source>
</evidence>
<keyword evidence="1" id="KW-0808">Transferase</keyword>
<dbReference type="GO" id="GO:0003984">
    <property type="term" value="F:acetolactate synthase activity"/>
    <property type="evidence" value="ECO:0007669"/>
    <property type="project" value="UniProtKB-EC"/>
</dbReference>
<organism evidence="1 2">
    <name type="scientific">Candidatus Blochmannia vicinus</name>
    <name type="common">nom. nud.</name>
    <dbReference type="NCBI Taxonomy" id="251540"/>
    <lineage>
        <taxon>Bacteria</taxon>
        <taxon>Pseudomonadati</taxon>
        <taxon>Pseudomonadota</taxon>
        <taxon>Gammaproteobacteria</taxon>
        <taxon>Enterobacterales</taxon>
        <taxon>Enterobacteriaceae</taxon>
        <taxon>ant endosymbionts</taxon>
        <taxon>Candidatus Blochmanniella</taxon>
    </lineage>
</organism>
<keyword evidence="2" id="KW-1185">Reference proteome</keyword>
<dbReference type="RefSeq" id="WP_250257394.1">
    <property type="nucleotide sequence ID" value="NZ_CP097763.1"/>
</dbReference>
<dbReference type="NCBIfam" id="NF008362">
    <property type="entry name" value="PRK11152.1"/>
    <property type="match status" value="1"/>
</dbReference>
<accession>A0ABY4SVJ9</accession>
<proteinExistence type="predicted"/>
<name>A0ABY4SVJ9_9ENTR</name>